<dbReference type="EMBL" id="NKXS01001657">
    <property type="protein sequence ID" value="PIN17524.1"/>
    <property type="molecule type" value="Genomic_DNA"/>
</dbReference>
<dbReference type="AlphaFoldDB" id="A0A2G9HJ38"/>
<sequence>MRHSIVGLLYVQAVTPNCCYCHALCCDFGSVSLHSLYYVKGCDLLFCFIDFGVCYSIGILIKGCDS</sequence>
<evidence type="ECO:0000313" key="1">
    <source>
        <dbReference type="EMBL" id="PIN17524.1"/>
    </source>
</evidence>
<organism evidence="1 2">
    <name type="scientific">Handroanthus impetiginosus</name>
    <dbReference type="NCBI Taxonomy" id="429701"/>
    <lineage>
        <taxon>Eukaryota</taxon>
        <taxon>Viridiplantae</taxon>
        <taxon>Streptophyta</taxon>
        <taxon>Embryophyta</taxon>
        <taxon>Tracheophyta</taxon>
        <taxon>Spermatophyta</taxon>
        <taxon>Magnoliopsida</taxon>
        <taxon>eudicotyledons</taxon>
        <taxon>Gunneridae</taxon>
        <taxon>Pentapetalae</taxon>
        <taxon>asterids</taxon>
        <taxon>lamiids</taxon>
        <taxon>Lamiales</taxon>
        <taxon>Bignoniaceae</taxon>
        <taxon>Crescentiina</taxon>
        <taxon>Tabebuia alliance</taxon>
        <taxon>Handroanthus</taxon>
    </lineage>
</organism>
<reference evidence="2" key="1">
    <citation type="journal article" date="2018" name="Gigascience">
        <title>Genome assembly of the Pink Ipe (Handroanthus impetiginosus, Bignoniaceae), a highly valued, ecologically keystone Neotropical timber forest tree.</title>
        <authorList>
            <person name="Silva-Junior O.B."/>
            <person name="Grattapaglia D."/>
            <person name="Novaes E."/>
            <person name="Collevatti R.G."/>
        </authorList>
    </citation>
    <scope>NUCLEOTIDE SEQUENCE [LARGE SCALE GENOMIC DNA]</scope>
    <source>
        <strain evidence="2">cv. UFG-1</strain>
    </source>
</reference>
<proteinExistence type="predicted"/>
<accession>A0A2G9HJ38</accession>
<name>A0A2G9HJ38_9LAMI</name>
<evidence type="ECO:0000313" key="2">
    <source>
        <dbReference type="Proteomes" id="UP000231279"/>
    </source>
</evidence>
<keyword evidence="2" id="KW-1185">Reference proteome</keyword>
<protein>
    <submittedName>
        <fullName evidence="1">Uncharacterized protein</fullName>
    </submittedName>
</protein>
<gene>
    <name evidence="1" type="ORF">CDL12_09802</name>
</gene>
<comment type="caution">
    <text evidence="1">The sequence shown here is derived from an EMBL/GenBank/DDBJ whole genome shotgun (WGS) entry which is preliminary data.</text>
</comment>
<dbReference type="Proteomes" id="UP000231279">
    <property type="component" value="Unassembled WGS sequence"/>
</dbReference>